<keyword evidence="2" id="KW-1185">Reference proteome</keyword>
<accession>A0ABW9S9B5</accession>
<proteinExistence type="predicted"/>
<gene>
    <name evidence="1" type="ORF">GMD82_07770</name>
</gene>
<evidence type="ECO:0000313" key="1">
    <source>
        <dbReference type="EMBL" id="MTU39384.1"/>
    </source>
</evidence>
<evidence type="ECO:0000313" key="2">
    <source>
        <dbReference type="Proteomes" id="UP000434916"/>
    </source>
</evidence>
<organism evidence="1 2">
    <name type="scientific">Parabacteroides merdae</name>
    <dbReference type="NCBI Taxonomy" id="46503"/>
    <lineage>
        <taxon>Bacteria</taxon>
        <taxon>Pseudomonadati</taxon>
        <taxon>Bacteroidota</taxon>
        <taxon>Bacteroidia</taxon>
        <taxon>Bacteroidales</taxon>
        <taxon>Tannerellaceae</taxon>
        <taxon>Parabacteroides</taxon>
    </lineage>
</organism>
<sequence>MNTLGIDALRADIFKELMKLDKEKLSEVYKFVKKLASKEASEVQLLQDILDKSADYAVKAYERGDFRSTEEVMGLQGDKLREGHRFVKSLVDIRETKDKEYVMPDDLLQKVAEYTMKNIENEGPYYTTDEVDEYINRRMGW</sequence>
<reference evidence="1 2" key="1">
    <citation type="journal article" date="2019" name="Nat. Med.">
        <title>A library of human gut bacterial isolates paired with longitudinal multiomics data enables mechanistic microbiome research.</title>
        <authorList>
            <person name="Poyet M."/>
            <person name="Groussin M."/>
            <person name="Gibbons S.M."/>
            <person name="Avila-Pacheco J."/>
            <person name="Jiang X."/>
            <person name="Kearney S.M."/>
            <person name="Perrotta A.R."/>
            <person name="Berdy B."/>
            <person name="Zhao S."/>
            <person name="Lieberman T.D."/>
            <person name="Swanson P.K."/>
            <person name="Smith M."/>
            <person name="Roesemann S."/>
            <person name="Alexander J.E."/>
            <person name="Rich S.A."/>
            <person name="Livny J."/>
            <person name="Vlamakis H."/>
            <person name="Clish C."/>
            <person name="Bullock K."/>
            <person name="Deik A."/>
            <person name="Scott J."/>
            <person name="Pierce K.A."/>
            <person name="Xavier R.J."/>
            <person name="Alm E.J."/>
        </authorList>
    </citation>
    <scope>NUCLEOTIDE SEQUENCE [LARGE SCALE GENOMIC DNA]</scope>
    <source>
        <strain evidence="1 2">BIOML-A29</strain>
    </source>
</reference>
<comment type="caution">
    <text evidence="1">The sequence shown here is derived from an EMBL/GenBank/DDBJ whole genome shotgun (WGS) entry which is preliminary data.</text>
</comment>
<dbReference type="Proteomes" id="UP000434916">
    <property type="component" value="Unassembled WGS sequence"/>
</dbReference>
<dbReference type="RefSeq" id="WP_155143772.1">
    <property type="nucleotide sequence ID" value="NZ_DAWDVS010000010.1"/>
</dbReference>
<protein>
    <submittedName>
        <fullName evidence="1">Uncharacterized protein</fullName>
    </submittedName>
</protein>
<dbReference type="EMBL" id="WNCN01000008">
    <property type="protein sequence ID" value="MTU39384.1"/>
    <property type="molecule type" value="Genomic_DNA"/>
</dbReference>
<name>A0ABW9S9B5_9BACT</name>